<feature type="non-terminal residue" evidence="12">
    <location>
        <position position="1"/>
    </location>
</feature>
<dbReference type="SUPFAM" id="SSF53448">
    <property type="entry name" value="Nucleotide-diphospho-sugar transferases"/>
    <property type="match status" value="1"/>
</dbReference>
<evidence type="ECO:0000256" key="5">
    <source>
        <dbReference type="ARBA" id="ARBA00022989"/>
    </source>
</evidence>
<dbReference type="Proteomes" id="UP000815260">
    <property type="component" value="Chromosome 5B"/>
</dbReference>
<feature type="transmembrane region" description="Helical" evidence="11">
    <location>
        <begin position="620"/>
        <end position="640"/>
    </location>
</feature>
<protein>
    <recommendedName>
        <fullName evidence="13">Cellulose synthase-like protein E6</fullName>
    </recommendedName>
</protein>
<evidence type="ECO:0000256" key="4">
    <source>
        <dbReference type="ARBA" id="ARBA00022692"/>
    </source>
</evidence>
<dbReference type="GO" id="GO:0071555">
    <property type="term" value="P:cell wall organization"/>
    <property type="evidence" value="ECO:0007669"/>
    <property type="project" value="UniProtKB-KW"/>
</dbReference>
<feature type="binding site" evidence="10">
    <location>
        <position position="214"/>
    </location>
    <ligand>
        <name>Mn(2+)</name>
        <dbReference type="ChEBI" id="CHEBI:29035"/>
    </ligand>
</feature>
<feature type="transmembrane region" description="Helical" evidence="11">
    <location>
        <begin position="556"/>
        <end position="578"/>
    </location>
</feature>
<evidence type="ECO:0000256" key="8">
    <source>
        <dbReference type="PIRSR" id="PIRSR605150-1"/>
    </source>
</evidence>
<dbReference type="InterPro" id="IPR029044">
    <property type="entry name" value="Nucleotide-diphossugar_trans"/>
</dbReference>
<dbReference type="Gene3D" id="3.90.550.10">
    <property type="entry name" value="Spore Coat Polysaccharide Biosynthesis Protein SpsA, Chain A"/>
    <property type="match status" value="2"/>
</dbReference>
<evidence type="ECO:0000256" key="3">
    <source>
        <dbReference type="ARBA" id="ARBA00022679"/>
    </source>
</evidence>
<dbReference type="Pfam" id="PF03552">
    <property type="entry name" value="Cellulose_synt"/>
    <property type="match status" value="2"/>
</dbReference>
<reference evidence="12" key="1">
    <citation type="journal article" date="2017" name="Gigascience">
        <title>The first near-complete assembly of the hexaploid bread wheat genome, Triticum aestivum.</title>
        <authorList>
            <person name="Zimin A.V."/>
            <person name="Puiu D."/>
            <person name="Hall R."/>
            <person name="Kingan S."/>
            <person name="Clavijo B.J."/>
            <person name="Salzberg S.L."/>
        </authorList>
    </citation>
    <scope>NUCLEOTIDE SEQUENCE</scope>
    <source>
        <tissue evidence="12">Leaf</tissue>
    </source>
</reference>
<dbReference type="GO" id="GO:0016760">
    <property type="term" value="F:cellulose synthase (UDP-forming) activity"/>
    <property type="evidence" value="ECO:0007669"/>
    <property type="project" value="InterPro"/>
</dbReference>
<reference evidence="12" key="2">
    <citation type="submission" date="2020-03" db="EMBL/GenBank/DDBJ databases">
        <title>The second near-complete assembly of the hexaploid bread wheat (Triticum aestivum) genome.</title>
        <authorList>
            <person name="Zimin A.V."/>
            <person name="Puiu D."/>
            <person name="Shumante A."/>
            <person name="Alonge M."/>
            <person name="Salzberg S.L."/>
        </authorList>
    </citation>
    <scope>NUCLEOTIDE SEQUENCE</scope>
    <source>
        <tissue evidence="12">Leaf</tissue>
    </source>
</reference>
<keyword evidence="4 11" id="KW-0812">Transmembrane</keyword>
<evidence type="ECO:0000313" key="12">
    <source>
        <dbReference type="EMBL" id="KAF7066017.1"/>
    </source>
</evidence>
<keyword evidence="6 11" id="KW-0472">Membrane</keyword>
<comment type="subcellular location">
    <subcellularLocation>
        <location evidence="1">Endomembrane system</location>
        <topology evidence="1">Multi-pass membrane protein</topology>
    </subcellularLocation>
</comment>
<keyword evidence="2" id="KW-0328">Glycosyltransferase</keyword>
<dbReference type="GO" id="GO:0071669">
    <property type="term" value="P:plant-type cell wall organization or biogenesis"/>
    <property type="evidence" value="ECO:0007669"/>
    <property type="project" value="UniProtKB-ARBA"/>
</dbReference>
<keyword evidence="3" id="KW-0808">Transferase</keyword>
<evidence type="ECO:0000256" key="7">
    <source>
        <dbReference type="ARBA" id="ARBA00023316"/>
    </source>
</evidence>
<feature type="binding site" evidence="9">
    <location>
        <position position="20"/>
    </location>
    <ligand>
        <name>UDP-alpha-D-glucose</name>
        <dbReference type="ChEBI" id="CHEBI:58885"/>
    </ligand>
</feature>
<dbReference type="PANTHER" id="PTHR13301">
    <property type="entry name" value="X-BOX TRANSCRIPTION FACTOR-RELATED"/>
    <property type="match status" value="1"/>
</dbReference>
<feature type="active site" evidence="8">
    <location>
        <position position="354"/>
    </location>
</feature>
<evidence type="ECO:0000256" key="9">
    <source>
        <dbReference type="PIRSR" id="PIRSR605150-2"/>
    </source>
</evidence>
<dbReference type="GO" id="GO:0016020">
    <property type="term" value="C:membrane"/>
    <property type="evidence" value="ECO:0007669"/>
    <property type="project" value="InterPro"/>
</dbReference>
<sequence>HGERLPCVDIFVCTADPYSEPPSLVVSTILSLMAYNYPPEKLSVYLSDDGGSILTFYGMWEASLFAKHWLPFCKRYNIEPRSPAAYFSESDGHQELCTPKEWSLIKDMFDEMTERIDTAVMSGKIPEEINAKHKGFYEWNQEITSKNHQPIVQILIDGKDQNAVDNEGNALPTLVYMAREKRPQHHHNFKAGAMNALIRVSSVISNSPIIMNVDCDMYSNNNDAVRDALCFFLDEEMGHKIGFVQYPQNYNNLSKNDIYGNSLHVINEVEMGGMDSLGGPLYIGTGCFHRREILCGRKFTKDYQEDWNAGIKDKLQESIDETEEKAKSLAACTYEHGTQWGDEIGVKYGCAVEDVITGLAIHCRGWESVYNNPKKPAFMGVGPTTLAQTILQHKRWSEGNLSIFLSKYNVFLFGHGKTKLRHQMGYHIYGLWAPNSLATLYYVIIPSLALLKGTPLFPEITSPWIAPFVYVFCVKNMYSLYEALSSGDTLKGWWNGQRMWLVKRITSYLFGVLDNLRKLLGLSKMNFVVSPKVSDEDESKRYEQEIMEFGSSDPEYVIIGTITLLNLVCLLGGLSKVMKVGWNNIHLDALFPQLILCGMVVITSIPFYEAMFLRKDKGRIPFPVTLASIGFVMLALLPAIV</sequence>
<feature type="binding site" evidence="10">
    <location>
        <position position="190"/>
    </location>
    <ligand>
        <name>Mn(2+)</name>
        <dbReference type="ChEBI" id="CHEBI:29035"/>
    </ligand>
</feature>
<evidence type="ECO:0000256" key="1">
    <source>
        <dbReference type="ARBA" id="ARBA00004127"/>
    </source>
</evidence>
<evidence type="ECO:0000256" key="11">
    <source>
        <dbReference type="SAM" id="Phobius"/>
    </source>
</evidence>
<evidence type="ECO:0000256" key="2">
    <source>
        <dbReference type="ARBA" id="ARBA00022676"/>
    </source>
</evidence>
<dbReference type="EMBL" id="CM022224">
    <property type="protein sequence ID" value="KAF7066017.1"/>
    <property type="molecule type" value="Genomic_DNA"/>
</dbReference>
<proteinExistence type="predicted"/>
<accession>A0A9R1HJL2</accession>
<evidence type="ECO:0000256" key="6">
    <source>
        <dbReference type="ARBA" id="ARBA00023136"/>
    </source>
</evidence>
<keyword evidence="7" id="KW-0961">Cell wall biogenesis/degradation</keyword>
<evidence type="ECO:0000256" key="10">
    <source>
        <dbReference type="PIRSR" id="PIRSR605150-3"/>
    </source>
</evidence>
<dbReference type="FunFam" id="3.90.550.10:FF:000173">
    <property type="entry name" value="Cellulose synthase-like protein E1"/>
    <property type="match status" value="1"/>
</dbReference>
<evidence type="ECO:0008006" key="13">
    <source>
        <dbReference type="Google" id="ProtNLM"/>
    </source>
</evidence>
<keyword evidence="5 11" id="KW-1133">Transmembrane helix</keyword>
<feature type="active site" evidence="8">
    <location>
        <position position="49"/>
    </location>
</feature>
<feature type="binding site" evidence="9">
    <location>
        <position position="49"/>
    </location>
    <ligand>
        <name>UDP-alpha-D-glucose</name>
        <dbReference type="ChEBI" id="CHEBI:58885"/>
    </ligand>
</feature>
<dbReference type="GO" id="GO:0030244">
    <property type="term" value="P:cellulose biosynthetic process"/>
    <property type="evidence" value="ECO:0007669"/>
    <property type="project" value="InterPro"/>
</dbReference>
<comment type="caution">
    <text evidence="12">The sequence shown here is derived from an EMBL/GenBank/DDBJ whole genome shotgun (WGS) entry which is preliminary data.</text>
</comment>
<dbReference type="OrthoDB" id="72851at2759"/>
<name>A0A9R1HJL2_WHEAT</name>
<dbReference type="AlphaFoldDB" id="A0A9R1HJL2"/>
<gene>
    <name evidence="12" type="ORF">CFC21_072076</name>
</gene>
<dbReference type="GO" id="GO:0012505">
    <property type="term" value="C:endomembrane system"/>
    <property type="evidence" value="ECO:0007669"/>
    <property type="project" value="UniProtKB-SubCell"/>
</dbReference>
<organism evidence="12">
    <name type="scientific">Triticum aestivum</name>
    <name type="common">Wheat</name>
    <dbReference type="NCBI Taxonomy" id="4565"/>
    <lineage>
        <taxon>Eukaryota</taxon>
        <taxon>Viridiplantae</taxon>
        <taxon>Streptophyta</taxon>
        <taxon>Embryophyta</taxon>
        <taxon>Tracheophyta</taxon>
        <taxon>Spermatophyta</taxon>
        <taxon>Magnoliopsida</taxon>
        <taxon>Liliopsida</taxon>
        <taxon>Poales</taxon>
        <taxon>Poaceae</taxon>
        <taxon>BOP clade</taxon>
        <taxon>Pooideae</taxon>
        <taxon>Triticodae</taxon>
        <taxon>Triticeae</taxon>
        <taxon>Triticinae</taxon>
        <taxon>Triticum</taxon>
    </lineage>
</organism>
<feature type="transmembrane region" description="Helical" evidence="11">
    <location>
        <begin position="590"/>
        <end position="608"/>
    </location>
</feature>
<dbReference type="InterPro" id="IPR005150">
    <property type="entry name" value="Cellulose_synth"/>
</dbReference>
<feature type="transmembrane region" description="Helical" evidence="11">
    <location>
        <begin position="426"/>
        <end position="444"/>
    </location>
</feature>